<reference evidence="7 8" key="1">
    <citation type="submission" date="2019-11" db="EMBL/GenBank/DDBJ databases">
        <title>Terrilactibacillus tamarindus sp. nov. BCM23-1 isolated from bark of Tamarindus indica.</title>
        <authorList>
            <person name="Kingkaew E."/>
            <person name="Tanasupawat S."/>
        </authorList>
    </citation>
    <scope>NUCLEOTIDE SEQUENCE [LARGE SCALE GENOMIC DNA]</scope>
    <source>
        <strain evidence="7 8">BCM23-1</strain>
    </source>
</reference>
<protein>
    <recommendedName>
        <fullName evidence="5">Bifunctional ligase/repressor BirA</fullName>
    </recommendedName>
    <alternativeName>
        <fullName evidence="5">Biotin--[acetyl-CoA-carboxylase] ligase</fullName>
        <ecNumber evidence="5">6.3.4.15</ecNumber>
    </alternativeName>
    <alternativeName>
        <fullName evidence="5">Biotin--protein ligase</fullName>
    </alternativeName>
    <alternativeName>
        <fullName evidence="5">Biotin-[acetyl-CoA carboxylase] synthetase</fullName>
    </alternativeName>
</protein>
<evidence type="ECO:0000259" key="6">
    <source>
        <dbReference type="PROSITE" id="PS51733"/>
    </source>
</evidence>
<comment type="function">
    <text evidence="5">Acts both as a biotin--[acetyl-CoA-carboxylase] ligase and a repressor.</text>
</comment>
<dbReference type="GO" id="GO:0005737">
    <property type="term" value="C:cytoplasm"/>
    <property type="evidence" value="ECO:0007669"/>
    <property type="project" value="TreeGrafter"/>
</dbReference>
<evidence type="ECO:0000256" key="4">
    <source>
        <dbReference type="ARBA" id="ARBA00023267"/>
    </source>
</evidence>
<dbReference type="GO" id="GO:0004077">
    <property type="term" value="F:biotin--[biotin carboxyl-carrier protein] ligase activity"/>
    <property type="evidence" value="ECO:0007669"/>
    <property type="project" value="UniProtKB-UniRule"/>
</dbReference>
<keyword evidence="5" id="KW-0238">DNA-binding</keyword>
<dbReference type="NCBIfam" id="TIGR00121">
    <property type="entry name" value="birA_ligase"/>
    <property type="match status" value="1"/>
</dbReference>
<dbReference type="OrthoDB" id="9807064at2"/>
<dbReference type="HAMAP" id="MF_00978">
    <property type="entry name" value="Bifunct_BirA"/>
    <property type="match status" value="1"/>
</dbReference>
<name>A0A6N8CSJ5_9BACI</name>
<keyword evidence="5" id="KW-0678">Repressor</keyword>
<dbReference type="SUPFAM" id="SSF46785">
    <property type="entry name" value="Winged helix' DNA-binding domain"/>
    <property type="match status" value="1"/>
</dbReference>
<dbReference type="InterPro" id="IPR030855">
    <property type="entry name" value="Bifunct_BirA"/>
</dbReference>
<accession>A0A6N8CSJ5</accession>
<dbReference type="PANTHER" id="PTHR12835">
    <property type="entry name" value="BIOTIN PROTEIN LIGASE"/>
    <property type="match status" value="1"/>
</dbReference>
<dbReference type="SUPFAM" id="SSF55681">
    <property type="entry name" value="Class II aaRS and biotin synthetases"/>
    <property type="match status" value="1"/>
</dbReference>
<dbReference type="InterPro" id="IPR004143">
    <property type="entry name" value="BPL_LPL_catalytic"/>
</dbReference>
<dbReference type="InterPro" id="IPR003142">
    <property type="entry name" value="BPL_C"/>
</dbReference>
<evidence type="ECO:0000313" key="7">
    <source>
        <dbReference type="EMBL" id="MTT32628.1"/>
    </source>
</evidence>
<feature type="binding site" evidence="5">
    <location>
        <position position="121"/>
    </location>
    <ligand>
        <name>biotin</name>
        <dbReference type="ChEBI" id="CHEBI:57586"/>
    </ligand>
</feature>
<evidence type="ECO:0000256" key="2">
    <source>
        <dbReference type="ARBA" id="ARBA00022741"/>
    </source>
</evidence>
<evidence type="ECO:0000256" key="3">
    <source>
        <dbReference type="ARBA" id="ARBA00022840"/>
    </source>
</evidence>
<dbReference type="InterPro" id="IPR045864">
    <property type="entry name" value="aa-tRNA-synth_II/BPL/LPL"/>
</dbReference>
<dbReference type="InterPro" id="IPR036390">
    <property type="entry name" value="WH_DNA-bd_sf"/>
</dbReference>
<evidence type="ECO:0000256" key="1">
    <source>
        <dbReference type="ARBA" id="ARBA00022598"/>
    </source>
</evidence>
<evidence type="ECO:0000256" key="5">
    <source>
        <dbReference type="HAMAP-Rule" id="MF_00978"/>
    </source>
</evidence>
<dbReference type="SUPFAM" id="SSF50037">
    <property type="entry name" value="C-terminal domain of transcriptional repressors"/>
    <property type="match status" value="1"/>
</dbReference>
<dbReference type="RefSeq" id="WP_155220063.1">
    <property type="nucleotide sequence ID" value="NZ_WNHB01000018.1"/>
</dbReference>
<keyword evidence="2 5" id="KW-0547">Nucleotide-binding</keyword>
<dbReference type="GO" id="GO:0006355">
    <property type="term" value="P:regulation of DNA-templated transcription"/>
    <property type="evidence" value="ECO:0007669"/>
    <property type="project" value="UniProtKB-UniRule"/>
</dbReference>
<feature type="binding site" evidence="5">
    <location>
        <position position="192"/>
    </location>
    <ligand>
        <name>biotin</name>
        <dbReference type="ChEBI" id="CHEBI:57586"/>
    </ligand>
</feature>
<comment type="catalytic activity">
    <reaction evidence="5">
        <text>biotin + L-lysyl-[protein] + ATP = N(6)-biotinyl-L-lysyl-[protein] + AMP + diphosphate + H(+)</text>
        <dbReference type="Rhea" id="RHEA:11756"/>
        <dbReference type="Rhea" id="RHEA-COMP:9752"/>
        <dbReference type="Rhea" id="RHEA-COMP:10505"/>
        <dbReference type="ChEBI" id="CHEBI:15378"/>
        <dbReference type="ChEBI" id="CHEBI:29969"/>
        <dbReference type="ChEBI" id="CHEBI:30616"/>
        <dbReference type="ChEBI" id="CHEBI:33019"/>
        <dbReference type="ChEBI" id="CHEBI:57586"/>
        <dbReference type="ChEBI" id="CHEBI:83144"/>
        <dbReference type="ChEBI" id="CHEBI:456215"/>
        <dbReference type="EC" id="6.3.4.15"/>
    </reaction>
</comment>
<dbReference type="InterPro" id="IPR013196">
    <property type="entry name" value="HTH_11"/>
</dbReference>
<dbReference type="Proteomes" id="UP000440978">
    <property type="component" value="Unassembled WGS sequence"/>
</dbReference>
<dbReference type="GO" id="GO:0003677">
    <property type="term" value="F:DNA binding"/>
    <property type="evidence" value="ECO:0007669"/>
    <property type="project" value="UniProtKB-UniRule"/>
</dbReference>
<dbReference type="AlphaFoldDB" id="A0A6N8CSJ5"/>
<evidence type="ECO:0000313" key="8">
    <source>
        <dbReference type="Proteomes" id="UP000440978"/>
    </source>
</evidence>
<gene>
    <name evidence="5" type="primary">birA</name>
    <name evidence="7" type="ORF">GMB86_11490</name>
</gene>
<dbReference type="PANTHER" id="PTHR12835:SF5">
    <property type="entry name" value="BIOTIN--PROTEIN LIGASE"/>
    <property type="match status" value="1"/>
</dbReference>
<feature type="DNA-binding region" description="H-T-H motif" evidence="5">
    <location>
        <begin position="26"/>
        <end position="45"/>
    </location>
</feature>
<keyword evidence="4 5" id="KW-0092">Biotin</keyword>
<keyword evidence="8" id="KW-1185">Reference proteome</keyword>
<comment type="similarity">
    <text evidence="5">Belongs to the biotin--protein ligase family.</text>
</comment>
<dbReference type="Pfam" id="PF03099">
    <property type="entry name" value="BPL_LplA_LipB"/>
    <property type="match status" value="1"/>
</dbReference>
<dbReference type="Gene3D" id="3.30.930.10">
    <property type="entry name" value="Bira Bifunctional Protein, Domain 2"/>
    <property type="match status" value="1"/>
</dbReference>
<dbReference type="PROSITE" id="PS51733">
    <property type="entry name" value="BPL_LPL_CATALYTIC"/>
    <property type="match status" value="1"/>
</dbReference>
<dbReference type="Pfam" id="PF02237">
    <property type="entry name" value="BPL_C"/>
    <property type="match status" value="1"/>
</dbReference>
<proteinExistence type="inferred from homology"/>
<keyword evidence="3 5" id="KW-0067">ATP-binding</keyword>
<organism evidence="7 8">
    <name type="scientific">Terrilactibacillus tamarindi</name>
    <dbReference type="NCBI Taxonomy" id="2599694"/>
    <lineage>
        <taxon>Bacteria</taxon>
        <taxon>Bacillati</taxon>
        <taxon>Bacillota</taxon>
        <taxon>Bacilli</taxon>
        <taxon>Bacillales</taxon>
        <taxon>Bacillaceae</taxon>
        <taxon>Terrilactibacillus</taxon>
    </lineage>
</organism>
<dbReference type="Pfam" id="PF08279">
    <property type="entry name" value="HTH_11"/>
    <property type="match status" value="1"/>
</dbReference>
<keyword evidence="1 5" id="KW-0436">Ligase</keyword>
<feature type="binding site" evidence="5">
    <location>
        <begin position="125"/>
        <end position="127"/>
    </location>
    <ligand>
        <name>biotin</name>
        <dbReference type="ChEBI" id="CHEBI:57586"/>
    </ligand>
</feature>
<keyword evidence="5" id="KW-0805">Transcription regulation</keyword>
<comment type="caution">
    <text evidence="7">The sequence shown here is derived from an EMBL/GenBank/DDBJ whole genome shotgun (WGS) entry which is preliminary data.</text>
</comment>
<dbReference type="InterPro" id="IPR008988">
    <property type="entry name" value="Transcriptional_repressor_C"/>
</dbReference>
<feature type="domain" description="BPL/LPL catalytic" evidence="6">
    <location>
        <begin position="77"/>
        <end position="265"/>
    </location>
</feature>
<dbReference type="EMBL" id="WNHB01000018">
    <property type="protein sequence ID" value="MTT32628.1"/>
    <property type="molecule type" value="Genomic_DNA"/>
</dbReference>
<dbReference type="InterPro" id="IPR036388">
    <property type="entry name" value="WH-like_DNA-bd_sf"/>
</dbReference>
<dbReference type="GO" id="GO:0016740">
    <property type="term" value="F:transferase activity"/>
    <property type="evidence" value="ECO:0007669"/>
    <property type="project" value="UniProtKB-ARBA"/>
</dbReference>
<dbReference type="EC" id="6.3.4.15" evidence="5"/>
<dbReference type="Gene3D" id="1.10.10.10">
    <property type="entry name" value="Winged helix-like DNA-binding domain superfamily/Winged helix DNA-binding domain"/>
    <property type="match status" value="1"/>
</dbReference>
<keyword evidence="5" id="KW-0804">Transcription</keyword>
<sequence>MAITVKKTKHKILDMLLNHSDTHLSGQKICDVLGCSRTAVWKHIKELESEGFKIEAIQKRGYRLLSTPKELSEARILVGLKTKELGQHLIYFDSIGSTQKEAQHLAEDGAPHGTLVITSHQTTGRGRLGRIWSMPKGKGIAMSLILRPELSINRIPQLTLIAAVAVVKAITDVTGIQTDIKWPNDILVKGKKMVGILTEMQTEGTNVKAVIIGMGMNINADKNDFPEEIRSIATSLKTLTGKSHDMSLIVQTILFYFEDLYMRYLDEGFSVIKWMWESHAVSIGKRINARLFNGKVLTGLAKGIDEEGALLLEDDQGSIHKIYSADIEIK</sequence>
<dbReference type="GO" id="GO:0005524">
    <property type="term" value="F:ATP binding"/>
    <property type="evidence" value="ECO:0007669"/>
    <property type="project" value="UniProtKB-UniRule"/>
</dbReference>
<comment type="caution">
    <text evidence="5">Lacks conserved residue(s) required for the propagation of feature annotation.</text>
</comment>
<dbReference type="GO" id="GO:0009249">
    <property type="term" value="P:protein lipoylation"/>
    <property type="evidence" value="ECO:0007669"/>
    <property type="project" value="UniProtKB-ARBA"/>
</dbReference>
<dbReference type="CDD" id="cd16442">
    <property type="entry name" value="BPL"/>
    <property type="match status" value="1"/>
</dbReference>
<dbReference type="Gene3D" id="2.30.30.100">
    <property type="match status" value="1"/>
</dbReference>
<dbReference type="InterPro" id="IPR004408">
    <property type="entry name" value="Biotin_CoA_COase_ligase"/>
</dbReference>